<keyword evidence="4 7" id="KW-0255">Endonuclease</keyword>
<dbReference type="EMBL" id="JACASE010000006">
    <property type="protein sequence ID" value="KAF6455860.1"/>
    <property type="molecule type" value="Genomic_DNA"/>
</dbReference>
<keyword evidence="3" id="KW-0540">Nuclease</keyword>
<sequence>MAREAVRRLPEGTLSLWKREQAVLKARVVDRDTEAWQRDPAFSGLLRVGGLDVSFVKGDSVSACASLVVLSYPKLEVTRGTLASGHPALREAGVPGQGTMSSTIPSIG</sequence>
<evidence type="ECO:0000256" key="4">
    <source>
        <dbReference type="ARBA" id="ARBA00022759"/>
    </source>
</evidence>
<evidence type="ECO:0000256" key="6">
    <source>
        <dbReference type="SAM" id="MobiDB-lite"/>
    </source>
</evidence>
<dbReference type="GO" id="GO:0006281">
    <property type="term" value="P:DNA repair"/>
    <property type="evidence" value="ECO:0007669"/>
    <property type="project" value="InterPro"/>
</dbReference>
<comment type="subcellular location">
    <subcellularLocation>
        <location evidence="1">Cytoplasm</location>
    </subcellularLocation>
</comment>
<evidence type="ECO:0000313" key="8">
    <source>
        <dbReference type="Proteomes" id="UP000593571"/>
    </source>
</evidence>
<dbReference type="PANTHER" id="PTHR28511:SF1">
    <property type="entry name" value="ENDONUCLEASE V"/>
    <property type="match status" value="1"/>
</dbReference>
<gene>
    <name evidence="7" type="ORF">HJG63_004486</name>
</gene>
<keyword evidence="2" id="KW-0963">Cytoplasm</keyword>
<evidence type="ECO:0000313" key="7">
    <source>
        <dbReference type="EMBL" id="KAF6455860.1"/>
    </source>
</evidence>
<keyword evidence="8" id="KW-1185">Reference proteome</keyword>
<dbReference type="GO" id="GO:0005730">
    <property type="term" value="C:nucleolus"/>
    <property type="evidence" value="ECO:0007669"/>
    <property type="project" value="TreeGrafter"/>
</dbReference>
<proteinExistence type="predicted"/>
<dbReference type="GO" id="GO:0003727">
    <property type="term" value="F:single-stranded RNA binding"/>
    <property type="evidence" value="ECO:0007669"/>
    <property type="project" value="TreeGrafter"/>
</dbReference>
<dbReference type="InterPro" id="IPR007581">
    <property type="entry name" value="Endonuclease-V"/>
</dbReference>
<dbReference type="PANTHER" id="PTHR28511">
    <property type="entry name" value="ENDONUCLEASE V"/>
    <property type="match status" value="1"/>
</dbReference>
<feature type="region of interest" description="Disordered" evidence="6">
    <location>
        <begin position="87"/>
        <end position="108"/>
    </location>
</feature>
<dbReference type="Gene3D" id="3.30.2170.10">
    <property type="entry name" value="archaeoglobus fulgidus dsm 4304 superfamily"/>
    <property type="match status" value="1"/>
</dbReference>
<evidence type="ECO:0000256" key="3">
    <source>
        <dbReference type="ARBA" id="ARBA00022722"/>
    </source>
</evidence>
<reference evidence="7 8" key="1">
    <citation type="journal article" date="2020" name="Nature">
        <title>Six reference-quality genomes reveal evolution of bat adaptations.</title>
        <authorList>
            <person name="Jebb D."/>
            <person name="Huang Z."/>
            <person name="Pippel M."/>
            <person name="Hughes G.M."/>
            <person name="Lavrichenko K."/>
            <person name="Devanna P."/>
            <person name="Winkler S."/>
            <person name="Jermiin L.S."/>
            <person name="Skirmuntt E.C."/>
            <person name="Katzourakis A."/>
            <person name="Burkitt-Gray L."/>
            <person name="Ray D.A."/>
            <person name="Sullivan K.A.M."/>
            <person name="Roscito J.G."/>
            <person name="Kirilenko B.M."/>
            <person name="Davalos L.M."/>
            <person name="Corthals A.P."/>
            <person name="Power M.L."/>
            <person name="Jones G."/>
            <person name="Ransome R.D."/>
            <person name="Dechmann D.K.N."/>
            <person name="Locatelli A.G."/>
            <person name="Puechmaille S.J."/>
            <person name="Fedrigo O."/>
            <person name="Jarvis E.D."/>
            <person name="Hiller M."/>
            <person name="Vernes S.C."/>
            <person name="Myers E.W."/>
            <person name="Teeling E.C."/>
        </authorList>
    </citation>
    <scope>NUCLEOTIDE SEQUENCE [LARGE SCALE GENOMIC DNA]</scope>
    <source>
        <strain evidence="7">MRouAeg1</strain>
        <tissue evidence="7">Muscle</tissue>
    </source>
</reference>
<dbReference type="GO" id="GO:0016891">
    <property type="term" value="F:RNA endonuclease activity producing 5'-phosphomonoesters, hydrolytic mechanism"/>
    <property type="evidence" value="ECO:0007669"/>
    <property type="project" value="TreeGrafter"/>
</dbReference>
<protein>
    <submittedName>
        <fullName evidence="7">Endonuclease V</fullName>
    </submittedName>
</protein>
<name>A0A7J8G7C2_ROUAE</name>
<feature type="compositionally biased region" description="Polar residues" evidence="6">
    <location>
        <begin position="98"/>
        <end position="108"/>
    </location>
</feature>
<evidence type="ECO:0000256" key="5">
    <source>
        <dbReference type="ARBA" id="ARBA00022801"/>
    </source>
</evidence>
<evidence type="ECO:0000256" key="2">
    <source>
        <dbReference type="ARBA" id="ARBA00022490"/>
    </source>
</evidence>
<dbReference type="GO" id="GO:0005737">
    <property type="term" value="C:cytoplasm"/>
    <property type="evidence" value="ECO:0007669"/>
    <property type="project" value="UniProtKB-SubCell"/>
</dbReference>
<dbReference type="Proteomes" id="UP000593571">
    <property type="component" value="Unassembled WGS sequence"/>
</dbReference>
<keyword evidence="5" id="KW-0378">Hydrolase</keyword>
<evidence type="ECO:0000256" key="1">
    <source>
        <dbReference type="ARBA" id="ARBA00004496"/>
    </source>
</evidence>
<accession>A0A7J8G7C2</accession>
<comment type="caution">
    <text evidence="7">The sequence shown here is derived from an EMBL/GenBank/DDBJ whole genome shotgun (WGS) entry which is preliminary data.</text>
</comment>
<dbReference type="AlphaFoldDB" id="A0A7J8G7C2"/>
<organism evidence="7 8">
    <name type="scientific">Rousettus aegyptiacus</name>
    <name type="common">Egyptian fruit bat</name>
    <name type="synonym">Pteropus aegyptiacus</name>
    <dbReference type="NCBI Taxonomy" id="9407"/>
    <lineage>
        <taxon>Eukaryota</taxon>
        <taxon>Metazoa</taxon>
        <taxon>Chordata</taxon>
        <taxon>Craniata</taxon>
        <taxon>Vertebrata</taxon>
        <taxon>Euteleostomi</taxon>
        <taxon>Mammalia</taxon>
        <taxon>Eutheria</taxon>
        <taxon>Laurasiatheria</taxon>
        <taxon>Chiroptera</taxon>
        <taxon>Yinpterochiroptera</taxon>
        <taxon>Pteropodoidea</taxon>
        <taxon>Pteropodidae</taxon>
        <taxon>Rousettinae</taxon>
        <taxon>Rousettus</taxon>
    </lineage>
</organism>